<dbReference type="SUPFAM" id="SSF63848">
    <property type="entry name" value="Cell-division inhibitor MinC, C-terminal domain"/>
    <property type="match status" value="1"/>
</dbReference>
<dbReference type="GO" id="GO:0000902">
    <property type="term" value="P:cell morphogenesis"/>
    <property type="evidence" value="ECO:0007669"/>
    <property type="project" value="InterPro"/>
</dbReference>
<dbReference type="GO" id="GO:0051301">
    <property type="term" value="P:cell division"/>
    <property type="evidence" value="ECO:0007669"/>
    <property type="project" value="UniProtKB-KW"/>
</dbReference>
<keyword evidence="2" id="KW-0717">Septation</keyword>
<dbReference type="AlphaFoldDB" id="A0A0E3ST19"/>
<accession>A0A0E3ST19</accession>
<dbReference type="HAMAP" id="MF_00267">
    <property type="entry name" value="MinC"/>
    <property type="match status" value="1"/>
</dbReference>
<sequence length="237" mass="26001">MSRRWLVSKSYTIPTIRPDFKTNKFITNDIVSNIKKNDQFYKNATIVVDLKSAKASEHLNMSKDFITELKQSNVNPIAVANAPVSWKDKQTNTVFGLPILANRSGSISDDENEENDSSTIPSPLIVQQSVRAGQRIYADNNRDLIVVGNVKSGAEVCADGHIHIHGTLQGRAFAGYSAAKASAESARIFASRVMAPELLIISGVAIDGENMPPSVVRSQQPVMVSLMEKQIHFYQGI</sequence>
<dbReference type="PANTHER" id="PTHR34108:SF1">
    <property type="entry name" value="SEPTUM SITE-DETERMINING PROTEIN MINC"/>
    <property type="match status" value="1"/>
</dbReference>
<keyword evidence="1" id="KW-0132">Cell division</keyword>
<dbReference type="EMBL" id="KP258201">
    <property type="protein sequence ID" value="AKB90680.1"/>
    <property type="molecule type" value="mRNA"/>
</dbReference>
<dbReference type="Gene3D" id="3.30.70.260">
    <property type="match status" value="1"/>
</dbReference>
<dbReference type="NCBIfam" id="TIGR01222">
    <property type="entry name" value="minC"/>
    <property type="match status" value="1"/>
</dbReference>
<feature type="domain" description="Septum formation inhibitor MinC C-terminal" evidence="4">
    <location>
        <begin position="125"/>
        <end position="232"/>
    </location>
</feature>
<evidence type="ECO:0000259" key="4">
    <source>
        <dbReference type="Pfam" id="PF03775"/>
    </source>
</evidence>
<name>A0A0E3ST19_9EUKA</name>
<evidence type="ECO:0000256" key="3">
    <source>
        <dbReference type="ARBA" id="ARBA00023306"/>
    </source>
</evidence>
<dbReference type="PANTHER" id="PTHR34108">
    <property type="entry name" value="SEPTUM SITE-DETERMINING PROTEIN MINC"/>
    <property type="match status" value="1"/>
</dbReference>
<dbReference type="InterPro" id="IPR005526">
    <property type="entry name" value="Septum_form_inhib_MinC_C"/>
</dbReference>
<organism evidence="5">
    <name type="scientific">Pharyngomonas kirbyi</name>
    <dbReference type="NCBI Taxonomy" id="63601"/>
    <lineage>
        <taxon>Eukaryota</taxon>
        <taxon>Discoba</taxon>
        <taxon>Heterolobosea</taxon>
        <taxon>Pharyngomonada</taxon>
        <taxon>Pharyngomonas</taxon>
    </lineage>
</organism>
<evidence type="ECO:0000256" key="2">
    <source>
        <dbReference type="ARBA" id="ARBA00023210"/>
    </source>
</evidence>
<evidence type="ECO:0000256" key="1">
    <source>
        <dbReference type="ARBA" id="ARBA00022618"/>
    </source>
</evidence>
<protein>
    <submittedName>
        <fullName evidence="5">Mitochondrial MinC</fullName>
    </submittedName>
</protein>
<dbReference type="Gene3D" id="2.160.20.70">
    <property type="match status" value="1"/>
</dbReference>
<evidence type="ECO:0000313" key="5">
    <source>
        <dbReference type="EMBL" id="AKB90680.1"/>
    </source>
</evidence>
<dbReference type="InterPro" id="IPR013033">
    <property type="entry name" value="MinC"/>
</dbReference>
<dbReference type="Pfam" id="PF03775">
    <property type="entry name" value="MinC_C"/>
    <property type="match status" value="1"/>
</dbReference>
<dbReference type="InterPro" id="IPR016098">
    <property type="entry name" value="CAP/MinC_C"/>
</dbReference>
<keyword evidence="3" id="KW-0131">Cell cycle</keyword>
<reference evidence="5" key="1">
    <citation type="journal article" date="2015" name="Proc. Natl. Acad. Sci. U.S.A.">
        <title>An ancestral bacterial division system is widespread in eukaryotic mitochondria.</title>
        <authorList>
            <person name="Leger M.M."/>
            <person name="Petru M."/>
            <person name="Zarsky V."/>
            <person name="Eme L."/>
            <person name="Vlcek C."/>
            <person name="Harding T."/>
            <person name="Lang B.F."/>
            <person name="Elias M."/>
            <person name="Dolezal P."/>
            <person name="Roger A.J."/>
        </authorList>
    </citation>
    <scope>NUCLEOTIDE SEQUENCE</scope>
</reference>
<feature type="non-terminal residue" evidence="5">
    <location>
        <position position="237"/>
    </location>
</feature>
<dbReference type="InterPro" id="IPR036145">
    <property type="entry name" value="MinC_C_sf"/>
</dbReference>
<proteinExistence type="evidence at transcript level"/>
<dbReference type="GO" id="GO:0051726">
    <property type="term" value="P:regulation of cell cycle"/>
    <property type="evidence" value="ECO:0007669"/>
    <property type="project" value="InterPro"/>
</dbReference>